<dbReference type="GO" id="GO:0042545">
    <property type="term" value="P:cell wall modification"/>
    <property type="evidence" value="ECO:0007669"/>
    <property type="project" value="UniProtKB-UniRule"/>
</dbReference>
<name>A0A9R0J248_SPIOL</name>
<proteinExistence type="inferred from homology"/>
<dbReference type="OrthoDB" id="2019149at2759"/>
<keyword evidence="5 12" id="KW-0378">Hydrolase</keyword>
<organism evidence="15 16">
    <name type="scientific">Spinacia oleracea</name>
    <name type="common">Spinach</name>
    <dbReference type="NCBI Taxonomy" id="3562"/>
    <lineage>
        <taxon>Eukaryota</taxon>
        <taxon>Viridiplantae</taxon>
        <taxon>Streptophyta</taxon>
        <taxon>Embryophyta</taxon>
        <taxon>Tracheophyta</taxon>
        <taxon>Spermatophyta</taxon>
        <taxon>Magnoliopsida</taxon>
        <taxon>eudicotyledons</taxon>
        <taxon>Gunneridae</taxon>
        <taxon>Pentapetalae</taxon>
        <taxon>Caryophyllales</taxon>
        <taxon>Chenopodiaceae</taxon>
        <taxon>Chenopodioideae</taxon>
        <taxon>Anserineae</taxon>
        <taxon>Spinacia</taxon>
    </lineage>
</organism>
<dbReference type="InterPro" id="IPR000070">
    <property type="entry name" value="Pectinesterase_cat"/>
</dbReference>
<evidence type="ECO:0000256" key="12">
    <source>
        <dbReference type="RuleBase" id="RU000589"/>
    </source>
</evidence>
<dbReference type="InterPro" id="IPR006501">
    <property type="entry name" value="Pectinesterase_inhib_dom"/>
</dbReference>
<evidence type="ECO:0000256" key="7">
    <source>
        <dbReference type="ARBA" id="ARBA00023157"/>
    </source>
</evidence>
<evidence type="ECO:0000256" key="4">
    <source>
        <dbReference type="ARBA" id="ARBA00013229"/>
    </source>
</evidence>
<dbReference type="RefSeq" id="XP_021859128.1">
    <property type="nucleotide sequence ID" value="XM_022003436.2"/>
</dbReference>
<evidence type="ECO:0000313" key="15">
    <source>
        <dbReference type="Proteomes" id="UP000813463"/>
    </source>
</evidence>
<dbReference type="PANTHER" id="PTHR31707">
    <property type="entry name" value="PECTINESTERASE"/>
    <property type="match status" value="1"/>
</dbReference>
<dbReference type="AlphaFoldDB" id="A0A9R0J248"/>
<accession>A0A9R0J248</accession>
<dbReference type="SMART" id="SM00856">
    <property type="entry name" value="PMEI"/>
    <property type="match status" value="1"/>
</dbReference>
<feature type="active site" evidence="11">
    <location>
        <position position="422"/>
    </location>
</feature>
<evidence type="ECO:0000313" key="16">
    <source>
        <dbReference type="RefSeq" id="XP_021859128.1"/>
    </source>
</evidence>
<keyword evidence="7" id="KW-1015">Disulfide bond</keyword>
<keyword evidence="13" id="KW-1133">Transmembrane helix</keyword>
<dbReference type="CDD" id="cd15798">
    <property type="entry name" value="PMEI-like_3"/>
    <property type="match status" value="1"/>
</dbReference>
<dbReference type="NCBIfam" id="TIGR01614">
    <property type="entry name" value="PME_inhib"/>
    <property type="match status" value="1"/>
</dbReference>
<keyword evidence="6 12" id="KW-0063">Aspartyl esterase</keyword>
<evidence type="ECO:0000256" key="1">
    <source>
        <dbReference type="ARBA" id="ARBA00005184"/>
    </source>
</evidence>
<dbReference type="InterPro" id="IPR033131">
    <property type="entry name" value="Pectinesterase_Asp_AS"/>
</dbReference>
<dbReference type="GO" id="GO:0030599">
    <property type="term" value="F:pectinesterase activity"/>
    <property type="evidence" value="ECO:0000318"/>
    <property type="project" value="GO_Central"/>
</dbReference>
<comment type="similarity">
    <text evidence="3">In the C-terminal section; belongs to the pectinesterase family.</text>
</comment>
<keyword evidence="13" id="KW-0472">Membrane</keyword>
<evidence type="ECO:0000256" key="13">
    <source>
        <dbReference type="SAM" id="Phobius"/>
    </source>
</evidence>
<dbReference type="KEGG" id="soe:110798264"/>
<feature type="transmembrane region" description="Helical" evidence="13">
    <location>
        <begin position="17"/>
        <end position="38"/>
    </location>
</feature>
<dbReference type="Proteomes" id="UP000813463">
    <property type="component" value="Chromosome 5"/>
</dbReference>
<evidence type="ECO:0000256" key="2">
    <source>
        <dbReference type="ARBA" id="ARBA00006027"/>
    </source>
</evidence>
<dbReference type="EC" id="3.1.1.11" evidence="4 12"/>
<reference evidence="16" key="2">
    <citation type="submission" date="2025-08" db="UniProtKB">
        <authorList>
            <consortium name="RefSeq"/>
        </authorList>
    </citation>
    <scope>IDENTIFICATION</scope>
    <source>
        <tissue evidence="16">Leaf</tissue>
    </source>
</reference>
<dbReference type="Pfam" id="PF01095">
    <property type="entry name" value="Pectinesterase"/>
    <property type="match status" value="1"/>
</dbReference>
<comment type="catalytic activity">
    <reaction evidence="9 12">
        <text>[(1-&gt;4)-alpha-D-galacturonosyl methyl ester](n) + n H2O = [(1-&gt;4)-alpha-D-galacturonosyl](n) + n methanol + n H(+)</text>
        <dbReference type="Rhea" id="RHEA:22380"/>
        <dbReference type="Rhea" id="RHEA-COMP:14570"/>
        <dbReference type="Rhea" id="RHEA-COMP:14573"/>
        <dbReference type="ChEBI" id="CHEBI:15377"/>
        <dbReference type="ChEBI" id="CHEBI:15378"/>
        <dbReference type="ChEBI" id="CHEBI:17790"/>
        <dbReference type="ChEBI" id="CHEBI:140522"/>
        <dbReference type="ChEBI" id="CHEBI:140523"/>
        <dbReference type="EC" id="3.1.1.11"/>
    </reaction>
</comment>
<gene>
    <name evidence="16" type="primary">LOC110798264</name>
</gene>
<evidence type="ECO:0000256" key="3">
    <source>
        <dbReference type="ARBA" id="ARBA00007786"/>
    </source>
</evidence>
<feature type="domain" description="Pectinesterase inhibitor" evidence="14">
    <location>
        <begin position="57"/>
        <end position="207"/>
    </location>
</feature>
<evidence type="ECO:0000256" key="11">
    <source>
        <dbReference type="PROSITE-ProRule" id="PRU10040"/>
    </source>
</evidence>
<keyword evidence="13" id="KW-0812">Transmembrane</keyword>
<comment type="pathway">
    <text evidence="1 12">Glycan metabolism; pectin degradation; 2-dehydro-3-deoxy-D-gluconate from pectin: step 1/5.</text>
</comment>
<dbReference type="Pfam" id="PF04043">
    <property type="entry name" value="PMEI"/>
    <property type="match status" value="1"/>
</dbReference>
<evidence type="ECO:0000256" key="8">
    <source>
        <dbReference type="ARBA" id="ARBA00023180"/>
    </source>
</evidence>
<evidence type="ECO:0000256" key="10">
    <source>
        <dbReference type="ARBA" id="ARBA00057335"/>
    </source>
</evidence>
<dbReference type="InterPro" id="IPR012334">
    <property type="entry name" value="Pectin_lyas_fold"/>
</dbReference>
<evidence type="ECO:0000259" key="14">
    <source>
        <dbReference type="SMART" id="SM00856"/>
    </source>
</evidence>
<sequence>MSGDLEFNVKERKKKKLALLGVSSLMMVAMVVAVTVGIKETGHHIMESDNNDVGLATSSKAVQSVCHVVEHRQACERTLAHLHTTDPNKIVLTTFNATVEKLEDALAKSSSIKAGKDDKRTEGALSTCKQVMEYAIGDLKRSTDQMIHFDLRKRDEYVENMRIWLSGALTLQGTCIDAFENTTGDAGEKMKLLLNIPQELTSNSIDIATELYNILKSLNNTGQAHKRSLLEDKGMVINEEEHPLWMDTRQRNLIHEGGASLIADVVVAKDGSGKYKTITSALKEAPTTNVDKVSMSSNNKMFVIYIKEGIYEEEVRVEATMTNVMFIGDGPTKTIITGNKSFVDGFVLYKTATTSIFGRNFIAKDIGFENLAGVEKNQAIALLVQSDMTIFYNCRINGYQGTLYAHSYRQFYRHCTILGTVDFIFGNAAAVFQNCKLVIRKPLEDQECVITAQGRQNDRAPTGFVLQNCTIMADPLYYPLRNNNKAFLGHPMKKFSRTIIMQSFLADSIATEGWKPWMGTFAQDTCYFGEFDNRGPGAKTTGRVKWHGIKNISKQDVNAFTPENFYAGNRWIIPTGVPYVPGMMPM</sequence>
<dbReference type="Gene3D" id="1.20.140.40">
    <property type="entry name" value="Invertase/pectin methylesterase inhibitor family protein"/>
    <property type="match status" value="1"/>
</dbReference>
<dbReference type="GO" id="GO:0046910">
    <property type="term" value="F:pectinesterase inhibitor activity"/>
    <property type="evidence" value="ECO:0000318"/>
    <property type="project" value="GO_Central"/>
</dbReference>
<protein>
    <recommendedName>
        <fullName evidence="4 12">Pectinesterase</fullName>
        <ecNumber evidence="4 12">3.1.1.11</ecNumber>
    </recommendedName>
</protein>
<keyword evidence="8" id="KW-0325">Glycoprotein</keyword>
<evidence type="ECO:0000256" key="6">
    <source>
        <dbReference type="ARBA" id="ARBA00023085"/>
    </source>
</evidence>
<evidence type="ECO:0000256" key="5">
    <source>
        <dbReference type="ARBA" id="ARBA00022801"/>
    </source>
</evidence>
<reference evidence="15" key="1">
    <citation type="journal article" date="2021" name="Nat. Commun.">
        <title>Genomic analyses provide insights into spinach domestication and the genetic basis of agronomic traits.</title>
        <authorList>
            <person name="Cai X."/>
            <person name="Sun X."/>
            <person name="Xu C."/>
            <person name="Sun H."/>
            <person name="Wang X."/>
            <person name="Ge C."/>
            <person name="Zhang Z."/>
            <person name="Wang Q."/>
            <person name="Fei Z."/>
            <person name="Jiao C."/>
            <person name="Wang Q."/>
        </authorList>
    </citation>
    <scope>NUCLEOTIDE SEQUENCE [LARGE SCALE GENOMIC DNA]</scope>
    <source>
        <strain evidence="15">cv. Varoflay</strain>
    </source>
</reference>
<dbReference type="GO" id="GO:0045490">
    <property type="term" value="P:pectin catabolic process"/>
    <property type="evidence" value="ECO:0007669"/>
    <property type="project" value="UniProtKB-UniRule"/>
</dbReference>
<dbReference type="PROSITE" id="PS00503">
    <property type="entry name" value="PECTINESTERASE_2"/>
    <property type="match status" value="1"/>
</dbReference>
<comment type="function">
    <text evidence="10">Acts in the modification of cell walls via demethylesterification of cell wall pectin.</text>
</comment>
<dbReference type="SUPFAM" id="SSF51126">
    <property type="entry name" value="Pectin lyase-like"/>
    <property type="match status" value="1"/>
</dbReference>
<dbReference type="GeneID" id="110798264"/>
<dbReference type="FunFam" id="1.20.140.40:FF:000001">
    <property type="entry name" value="Pectinesterase"/>
    <property type="match status" value="1"/>
</dbReference>
<evidence type="ECO:0000256" key="9">
    <source>
        <dbReference type="ARBA" id="ARBA00047928"/>
    </source>
</evidence>
<dbReference type="SUPFAM" id="SSF101148">
    <property type="entry name" value="Plant invertase/pectin methylesterase inhibitor"/>
    <property type="match status" value="1"/>
</dbReference>
<dbReference type="Gene3D" id="2.160.20.10">
    <property type="entry name" value="Single-stranded right-handed beta-helix, Pectin lyase-like"/>
    <property type="match status" value="1"/>
</dbReference>
<keyword evidence="15" id="KW-1185">Reference proteome</keyword>
<comment type="similarity">
    <text evidence="2">In the N-terminal section; belongs to the PMEI family.</text>
</comment>
<dbReference type="InterPro" id="IPR011050">
    <property type="entry name" value="Pectin_lyase_fold/virulence"/>
</dbReference>
<dbReference type="InterPro" id="IPR035513">
    <property type="entry name" value="Invertase/methylesterase_inhib"/>
</dbReference>
<dbReference type="FunFam" id="2.160.20.10:FF:000001">
    <property type="entry name" value="Pectinesterase"/>
    <property type="match status" value="1"/>
</dbReference>